<evidence type="ECO:0000313" key="3">
    <source>
        <dbReference type="EMBL" id="MBD3870722.1"/>
    </source>
</evidence>
<evidence type="ECO:0000256" key="1">
    <source>
        <dbReference type="ARBA" id="ARBA00008107"/>
    </source>
</evidence>
<dbReference type="PANTHER" id="PTHR42930">
    <property type="entry name" value="PHOSPHATE-SPECIFIC TRANSPORT SYSTEM ACCESSORY PROTEIN PHOU"/>
    <property type="match status" value="1"/>
</dbReference>
<proteinExistence type="inferred from homology"/>
<protein>
    <recommendedName>
        <fullName evidence="2">PhoU domain-containing protein</fullName>
    </recommendedName>
</protein>
<dbReference type="PANTHER" id="PTHR42930:SF3">
    <property type="entry name" value="PHOSPHATE-SPECIFIC TRANSPORT SYSTEM ACCESSORY PROTEIN PHOU"/>
    <property type="match status" value="1"/>
</dbReference>
<feature type="domain" description="PhoU" evidence="2">
    <location>
        <begin position="24"/>
        <end position="108"/>
    </location>
</feature>
<dbReference type="Proteomes" id="UP000598633">
    <property type="component" value="Unassembled WGS sequence"/>
</dbReference>
<reference evidence="3 4" key="1">
    <citation type="submission" date="2020-08" db="EMBL/GenBank/DDBJ databases">
        <title>Acidobacteriota in marine sediments use diverse sulfur dissimilation pathways.</title>
        <authorList>
            <person name="Wasmund K."/>
        </authorList>
    </citation>
    <scope>NUCLEOTIDE SEQUENCE [LARGE SCALE GENOMIC DNA]</scope>
    <source>
        <strain evidence="3">MAG AM3-A</strain>
    </source>
</reference>
<dbReference type="GO" id="GO:0030643">
    <property type="term" value="P:intracellular phosphate ion homeostasis"/>
    <property type="evidence" value="ECO:0007669"/>
    <property type="project" value="InterPro"/>
</dbReference>
<feature type="domain" description="PhoU" evidence="2">
    <location>
        <begin position="126"/>
        <end position="208"/>
    </location>
</feature>
<comment type="caution">
    <text evidence="3">The sequence shown here is derived from an EMBL/GenBank/DDBJ whole genome shotgun (WGS) entry which is preliminary data.</text>
</comment>
<gene>
    <name evidence="3" type="ORF">IFJ97_05110</name>
</gene>
<dbReference type="Pfam" id="PF01895">
    <property type="entry name" value="PhoU"/>
    <property type="match status" value="2"/>
</dbReference>
<comment type="similarity">
    <text evidence="1">Belongs to the PhoU family.</text>
</comment>
<accession>A0A8J7CES1</accession>
<evidence type="ECO:0000313" key="4">
    <source>
        <dbReference type="Proteomes" id="UP000598633"/>
    </source>
</evidence>
<dbReference type="InterPro" id="IPR026022">
    <property type="entry name" value="PhoU_dom"/>
</dbReference>
<organism evidence="3 4">
    <name type="scientific">Candidatus Sulfomarinibacter kjeldsenii</name>
    <dbReference type="NCBI Taxonomy" id="2885994"/>
    <lineage>
        <taxon>Bacteria</taxon>
        <taxon>Pseudomonadati</taxon>
        <taxon>Acidobacteriota</taxon>
        <taxon>Thermoanaerobaculia</taxon>
        <taxon>Thermoanaerobaculales</taxon>
        <taxon>Candidatus Sulfomarinibacteraceae</taxon>
        <taxon>Candidatus Sulfomarinibacter</taxon>
    </lineage>
</organism>
<dbReference type="InterPro" id="IPR038078">
    <property type="entry name" value="PhoU-like_sf"/>
</dbReference>
<name>A0A8J7CES1_9BACT</name>
<evidence type="ECO:0000259" key="2">
    <source>
        <dbReference type="Pfam" id="PF01895"/>
    </source>
</evidence>
<sequence>MFKQFFELFRKDNLLQQAYDRSLEMLEADREMFLAASSSLREHDDARIEIDIYAKDQLINAYEREVRRKVLTHLALTSSKSIAAGLALVSIVIDIERIGDLTKNIVDLALRHPGKLDCGSLEPDVRKIETTVKTMFTLLIEALPSGDEAKAKEVMSEHWWIARRADEILNSLIVREDPDLVCGEAVSAALYVRFLKRISAHLMNIASSVVNPFDRIGFRDDDLENPQDDE</sequence>
<dbReference type="SUPFAM" id="SSF109755">
    <property type="entry name" value="PhoU-like"/>
    <property type="match status" value="1"/>
</dbReference>
<dbReference type="GO" id="GO:0045936">
    <property type="term" value="P:negative regulation of phosphate metabolic process"/>
    <property type="evidence" value="ECO:0007669"/>
    <property type="project" value="InterPro"/>
</dbReference>
<dbReference type="Gene3D" id="1.20.58.220">
    <property type="entry name" value="Phosphate transport system protein phou homolog 2, domain 2"/>
    <property type="match status" value="1"/>
</dbReference>
<dbReference type="InterPro" id="IPR028366">
    <property type="entry name" value="PhoU"/>
</dbReference>
<dbReference type="AlphaFoldDB" id="A0A8J7CES1"/>
<dbReference type="EMBL" id="JACXWA010000085">
    <property type="protein sequence ID" value="MBD3870722.1"/>
    <property type="molecule type" value="Genomic_DNA"/>
</dbReference>